<reference evidence="8 9" key="1">
    <citation type="journal article" date="2018" name="Proc. Natl. Acad. Sci. U.S.A.">
        <title>Draft genome sequence of Camellia sinensis var. sinensis provides insights into the evolution of the tea genome and tea quality.</title>
        <authorList>
            <person name="Wei C."/>
            <person name="Yang H."/>
            <person name="Wang S."/>
            <person name="Zhao J."/>
            <person name="Liu C."/>
            <person name="Gao L."/>
            <person name="Xia E."/>
            <person name="Lu Y."/>
            <person name="Tai Y."/>
            <person name="She G."/>
            <person name="Sun J."/>
            <person name="Cao H."/>
            <person name="Tong W."/>
            <person name="Gao Q."/>
            <person name="Li Y."/>
            <person name="Deng W."/>
            <person name="Jiang X."/>
            <person name="Wang W."/>
            <person name="Chen Q."/>
            <person name="Zhang S."/>
            <person name="Li H."/>
            <person name="Wu J."/>
            <person name="Wang P."/>
            <person name="Li P."/>
            <person name="Shi C."/>
            <person name="Zheng F."/>
            <person name="Jian J."/>
            <person name="Huang B."/>
            <person name="Shan D."/>
            <person name="Shi M."/>
            <person name="Fang C."/>
            <person name="Yue Y."/>
            <person name="Li F."/>
            <person name="Li D."/>
            <person name="Wei S."/>
            <person name="Han B."/>
            <person name="Jiang C."/>
            <person name="Yin Y."/>
            <person name="Xia T."/>
            <person name="Zhang Z."/>
            <person name="Bennetzen J.L."/>
            <person name="Zhao S."/>
            <person name="Wan X."/>
        </authorList>
    </citation>
    <scope>NUCLEOTIDE SEQUENCE [LARGE SCALE GENOMIC DNA]</scope>
    <source>
        <strain evidence="9">cv. Shuchazao</strain>
        <tissue evidence="8">Leaf</tissue>
    </source>
</reference>
<protein>
    <recommendedName>
        <fullName evidence="7">Histone-binding protein RBBP4-like N-terminal domain-containing protein</fullName>
    </recommendedName>
</protein>
<dbReference type="InterPro" id="IPR022052">
    <property type="entry name" value="Histone-bd_RBBP4-like_N"/>
</dbReference>
<evidence type="ECO:0000256" key="1">
    <source>
        <dbReference type="ARBA" id="ARBA00009341"/>
    </source>
</evidence>
<feature type="domain" description="Histone-binding protein RBBP4-like N-terminal" evidence="7">
    <location>
        <begin position="69"/>
        <end position="115"/>
    </location>
</feature>
<evidence type="ECO:0000256" key="3">
    <source>
        <dbReference type="ARBA" id="ARBA00022737"/>
    </source>
</evidence>
<evidence type="ECO:0000256" key="5">
    <source>
        <dbReference type="PROSITE-ProRule" id="PRU00221"/>
    </source>
</evidence>
<comment type="similarity">
    <text evidence="1">Belongs to the WD repeat RBAP46/RBAP48/MSI1 family.</text>
</comment>
<evidence type="ECO:0000256" key="2">
    <source>
        <dbReference type="ARBA" id="ARBA00022574"/>
    </source>
</evidence>
<dbReference type="SUPFAM" id="SSF50978">
    <property type="entry name" value="WD40 repeat-like"/>
    <property type="match status" value="1"/>
</dbReference>
<gene>
    <name evidence="8" type="ORF">TEA_012120</name>
</gene>
<evidence type="ECO:0000313" key="9">
    <source>
        <dbReference type="Proteomes" id="UP000306102"/>
    </source>
</evidence>
<dbReference type="Proteomes" id="UP000306102">
    <property type="component" value="Unassembled WGS sequence"/>
</dbReference>
<dbReference type="InterPro" id="IPR050459">
    <property type="entry name" value="WD_repeat_RBAP46/RBAP48/MSI1"/>
</dbReference>
<feature type="repeat" description="WD" evidence="5">
    <location>
        <begin position="215"/>
        <end position="248"/>
    </location>
</feature>
<name>A0A4S4CZ97_CAMSN</name>
<dbReference type="Gene3D" id="2.130.10.10">
    <property type="entry name" value="YVTN repeat-like/Quinoprotein amine dehydrogenase"/>
    <property type="match status" value="1"/>
</dbReference>
<proteinExistence type="inferred from homology"/>
<feature type="compositionally biased region" description="Low complexity" evidence="6">
    <location>
        <begin position="36"/>
        <end position="51"/>
    </location>
</feature>
<comment type="caution">
    <text evidence="8">The sequence shown here is derived from an EMBL/GenBank/DDBJ whole genome shotgun (WGS) entry which is preliminary data.</text>
</comment>
<feature type="compositionally biased region" description="Basic and acidic residues" evidence="6">
    <location>
        <begin position="19"/>
        <end position="30"/>
    </location>
</feature>
<dbReference type="EMBL" id="SDRB02013803">
    <property type="protein sequence ID" value="THF94045.1"/>
    <property type="molecule type" value="Genomic_DNA"/>
</dbReference>
<feature type="region of interest" description="Disordered" evidence="6">
    <location>
        <begin position="1"/>
        <end position="67"/>
    </location>
</feature>
<dbReference type="SMART" id="SM00320">
    <property type="entry name" value="WD40"/>
    <property type="match status" value="5"/>
</dbReference>
<dbReference type="PROSITE" id="PS50294">
    <property type="entry name" value="WD_REPEATS_REGION"/>
    <property type="match status" value="1"/>
</dbReference>
<keyword evidence="2 5" id="KW-0853">WD repeat</keyword>
<feature type="repeat" description="WD" evidence="5">
    <location>
        <begin position="321"/>
        <end position="356"/>
    </location>
</feature>
<keyword evidence="3" id="KW-0677">Repeat</keyword>
<dbReference type="PANTHER" id="PTHR22850">
    <property type="entry name" value="WD40 REPEAT FAMILY"/>
    <property type="match status" value="1"/>
</dbReference>
<dbReference type="PROSITE" id="PS50082">
    <property type="entry name" value="WD_REPEATS_2"/>
    <property type="match status" value="3"/>
</dbReference>
<sequence length="449" mass="49698">MEPSPSSLPRKRGRPRKDKPKEEERETETERETEEATATPTPTTPTTTTAAEKMRDRVEKKPQSSNIDDKYTHWKSLVPILYDWLANHNLVWPSLSCRIRELPQNNNIVATHTDCPEVLIWDVEAQPNRHAVLGAADSRPDLVLTGHQENAEFALAMCPTEPLVLSGGKDKSVVLWSIHDHVSTLASDPSTKPTGSAGSIIKTTDNISIGPRGIFQGHEDTVEDVQFCPSSAQEFCSVGDDSCLILWDARVGTSPVFKTAFISYAVFTFPVEKAHDADLHCVDWNPHDENLIITGSADNSVCMFDRRNLTSDGAGLPVHKFESHKAAVLCVQWSPDRSSVFGSSAEDGFLNIWDYEKVGKKNENGARTPNSCSGLFFQHAGHRDKVVDFHWNAADPWTVVSVSDDCDTSGGGGTLQIWRMNDLIYRPEEDALAELEKFKSHVVDCASKS</sequence>
<evidence type="ECO:0000256" key="6">
    <source>
        <dbReference type="SAM" id="MobiDB-lite"/>
    </source>
</evidence>
<feature type="repeat" description="WD" evidence="5">
    <location>
        <begin position="272"/>
        <end position="305"/>
    </location>
</feature>
<evidence type="ECO:0000259" key="7">
    <source>
        <dbReference type="Pfam" id="PF12265"/>
    </source>
</evidence>
<dbReference type="GO" id="GO:0006325">
    <property type="term" value="P:chromatin organization"/>
    <property type="evidence" value="ECO:0007669"/>
    <property type="project" value="UniProtKB-KW"/>
</dbReference>
<dbReference type="AlphaFoldDB" id="A0A4S4CZ97"/>
<dbReference type="InterPro" id="IPR036322">
    <property type="entry name" value="WD40_repeat_dom_sf"/>
</dbReference>
<keyword evidence="9" id="KW-1185">Reference proteome</keyword>
<accession>A0A4S4CZ97</accession>
<feature type="compositionally biased region" description="Basic residues" evidence="6">
    <location>
        <begin position="9"/>
        <end position="18"/>
    </location>
</feature>
<keyword evidence="4" id="KW-0156">Chromatin regulator</keyword>
<dbReference type="STRING" id="542762.A0A4S4CZ97"/>
<dbReference type="InterPro" id="IPR001680">
    <property type="entry name" value="WD40_rpt"/>
</dbReference>
<dbReference type="InterPro" id="IPR015943">
    <property type="entry name" value="WD40/YVTN_repeat-like_dom_sf"/>
</dbReference>
<feature type="compositionally biased region" description="Basic and acidic residues" evidence="6">
    <location>
        <begin position="52"/>
        <end position="67"/>
    </location>
</feature>
<organism evidence="8 9">
    <name type="scientific">Camellia sinensis var. sinensis</name>
    <name type="common">China tea</name>
    <dbReference type="NCBI Taxonomy" id="542762"/>
    <lineage>
        <taxon>Eukaryota</taxon>
        <taxon>Viridiplantae</taxon>
        <taxon>Streptophyta</taxon>
        <taxon>Embryophyta</taxon>
        <taxon>Tracheophyta</taxon>
        <taxon>Spermatophyta</taxon>
        <taxon>Magnoliopsida</taxon>
        <taxon>eudicotyledons</taxon>
        <taxon>Gunneridae</taxon>
        <taxon>Pentapetalae</taxon>
        <taxon>asterids</taxon>
        <taxon>Ericales</taxon>
        <taxon>Theaceae</taxon>
        <taxon>Camellia</taxon>
    </lineage>
</organism>
<dbReference type="Pfam" id="PF00400">
    <property type="entry name" value="WD40"/>
    <property type="match status" value="4"/>
</dbReference>
<evidence type="ECO:0000256" key="4">
    <source>
        <dbReference type="ARBA" id="ARBA00022853"/>
    </source>
</evidence>
<evidence type="ECO:0000313" key="8">
    <source>
        <dbReference type="EMBL" id="THF94045.1"/>
    </source>
</evidence>
<dbReference type="Pfam" id="PF12265">
    <property type="entry name" value="CAF1C_H4-bd"/>
    <property type="match status" value="1"/>
</dbReference>